<dbReference type="GO" id="GO:0004416">
    <property type="term" value="F:hydroxyacylglutathione hydrolase activity"/>
    <property type="evidence" value="ECO:0007669"/>
    <property type="project" value="UniProtKB-UniRule"/>
</dbReference>
<dbReference type="PANTHER" id="PTHR43705">
    <property type="entry name" value="HYDROXYACYLGLUTATHIONE HYDROLASE"/>
    <property type="match status" value="1"/>
</dbReference>
<dbReference type="EMBL" id="OCTN01000001">
    <property type="protein sequence ID" value="SOH93135.1"/>
    <property type="molecule type" value="Genomic_DNA"/>
</dbReference>
<dbReference type="GO" id="GO:0046872">
    <property type="term" value="F:metal ion binding"/>
    <property type="evidence" value="ECO:0007669"/>
    <property type="project" value="UniProtKB-KW"/>
</dbReference>
<evidence type="ECO:0000313" key="9">
    <source>
        <dbReference type="EMBL" id="SOH93135.1"/>
    </source>
</evidence>
<sequence>MALDIQTIPCLSDNYAYILRDAATGTVAIVDVPEAAPLIAALDARGLGLDMILLTHHHDDHIQGVEELRAKYGCTVIGGKPDAHRLPPLDQAVSEGDTITVGESEAHILDVSGHTVGHIAFHFPGSDAVFSADSLMALGCGRLFEGDGPMMWTSMQKFLTMPDSTIVYSGHEYTQSNAKFALSIESDNAELVARAARIDAAREKGMPTVPSSLAEEKATNPFLRAHIASVKAAVGMPDADDAAVFTEVRNRKDNF</sequence>
<dbReference type="InterPro" id="IPR017782">
    <property type="entry name" value="Hydroxyacylglutathione_Hdrlase"/>
</dbReference>
<evidence type="ECO:0000259" key="8">
    <source>
        <dbReference type="SMART" id="SM00849"/>
    </source>
</evidence>
<evidence type="ECO:0000256" key="7">
    <source>
        <dbReference type="HAMAP-Rule" id="MF_01374"/>
    </source>
</evidence>
<proteinExistence type="inferred from homology"/>
<dbReference type="InterPro" id="IPR032282">
    <property type="entry name" value="HAGH_C"/>
</dbReference>
<keyword evidence="4 7" id="KW-0479">Metal-binding</keyword>
<gene>
    <name evidence="7" type="primary">gloB</name>
    <name evidence="9" type="ORF">SAMN06273572_101990</name>
</gene>
<dbReference type="InterPro" id="IPR001279">
    <property type="entry name" value="Metallo-B-lactamas"/>
</dbReference>
<dbReference type="OrthoDB" id="9802248at2"/>
<protein>
    <recommendedName>
        <fullName evidence="7">Hydroxyacylglutathione hydrolase</fullName>
        <ecNumber evidence="7">3.1.2.6</ecNumber>
    </recommendedName>
    <alternativeName>
        <fullName evidence="7">Glyoxalase II</fullName>
        <shortName evidence="7">Glx II</shortName>
    </alternativeName>
</protein>
<evidence type="ECO:0000256" key="6">
    <source>
        <dbReference type="ARBA" id="ARBA00022833"/>
    </source>
</evidence>
<dbReference type="InterPro" id="IPR036866">
    <property type="entry name" value="RibonucZ/Hydroxyglut_hydro"/>
</dbReference>
<comment type="similarity">
    <text evidence="3 7">Belongs to the metallo-beta-lactamase superfamily. Glyoxalase II family.</text>
</comment>
<keyword evidence="6 7" id="KW-0862">Zinc</keyword>
<feature type="binding site" evidence="7">
    <location>
        <position position="60"/>
    </location>
    <ligand>
        <name>Zn(2+)</name>
        <dbReference type="ChEBI" id="CHEBI:29105"/>
        <label>2</label>
    </ligand>
</feature>
<keyword evidence="5 7" id="KW-0378">Hydrolase</keyword>
<comment type="function">
    <text evidence="7">Thiolesterase that catalyzes the hydrolysis of S-D-lactoyl-glutathione to form glutathione and D-lactic acid.</text>
</comment>
<evidence type="ECO:0000256" key="4">
    <source>
        <dbReference type="ARBA" id="ARBA00022723"/>
    </source>
</evidence>
<dbReference type="InterPro" id="IPR050110">
    <property type="entry name" value="Glyoxalase_II_hydrolase"/>
</dbReference>
<evidence type="ECO:0000256" key="1">
    <source>
        <dbReference type="ARBA" id="ARBA00001623"/>
    </source>
</evidence>
<name>A0A2C9CPK5_9RHOB</name>
<feature type="binding site" evidence="7">
    <location>
        <position position="58"/>
    </location>
    <ligand>
        <name>Zn(2+)</name>
        <dbReference type="ChEBI" id="CHEBI:29105"/>
        <label>1</label>
    </ligand>
</feature>
<feature type="binding site" evidence="7">
    <location>
        <position position="133"/>
    </location>
    <ligand>
        <name>Zn(2+)</name>
        <dbReference type="ChEBI" id="CHEBI:29105"/>
        <label>1</label>
    </ligand>
</feature>
<feature type="binding site" evidence="7">
    <location>
        <position position="171"/>
    </location>
    <ligand>
        <name>Zn(2+)</name>
        <dbReference type="ChEBI" id="CHEBI:29105"/>
        <label>2</label>
    </ligand>
</feature>
<evidence type="ECO:0000313" key="10">
    <source>
        <dbReference type="Proteomes" id="UP000220034"/>
    </source>
</evidence>
<dbReference type="PIRSF" id="PIRSF005457">
    <property type="entry name" value="Glx"/>
    <property type="match status" value="1"/>
</dbReference>
<dbReference type="NCBIfam" id="TIGR03413">
    <property type="entry name" value="GSH_gloB"/>
    <property type="match status" value="1"/>
</dbReference>
<dbReference type="EC" id="3.1.2.6" evidence="7"/>
<accession>A0A2C9CPK5</accession>
<comment type="subunit">
    <text evidence="7">Monomer.</text>
</comment>
<dbReference type="SUPFAM" id="SSF56281">
    <property type="entry name" value="Metallo-hydrolase/oxidoreductase"/>
    <property type="match status" value="1"/>
</dbReference>
<dbReference type="CDD" id="cd07723">
    <property type="entry name" value="hydroxyacylglutathione_hydrolase_MBL-fold"/>
    <property type="match status" value="1"/>
</dbReference>
<dbReference type="UniPathway" id="UPA00619">
    <property type="reaction ID" value="UER00676"/>
</dbReference>
<dbReference type="Proteomes" id="UP000220034">
    <property type="component" value="Unassembled WGS sequence"/>
</dbReference>
<feature type="binding site" evidence="7">
    <location>
        <position position="133"/>
    </location>
    <ligand>
        <name>Zn(2+)</name>
        <dbReference type="ChEBI" id="CHEBI:29105"/>
        <label>2</label>
    </ligand>
</feature>
<feature type="binding site" evidence="7">
    <location>
        <position position="56"/>
    </location>
    <ligand>
        <name>Zn(2+)</name>
        <dbReference type="ChEBI" id="CHEBI:29105"/>
        <label>1</label>
    </ligand>
</feature>
<dbReference type="HAMAP" id="MF_01374">
    <property type="entry name" value="Glyoxalase_2"/>
    <property type="match status" value="1"/>
</dbReference>
<comment type="cofactor">
    <cofactor evidence="7">
        <name>Zn(2+)</name>
        <dbReference type="ChEBI" id="CHEBI:29105"/>
    </cofactor>
    <text evidence="7">Binds 2 Zn(2+) ions per subunit.</text>
</comment>
<dbReference type="PANTHER" id="PTHR43705:SF1">
    <property type="entry name" value="HYDROXYACYLGLUTATHIONE HYDROLASE GLOB"/>
    <property type="match status" value="1"/>
</dbReference>
<dbReference type="GO" id="GO:0019243">
    <property type="term" value="P:methylglyoxal catabolic process to D-lactate via S-lactoyl-glutathione"/>
    <property type="evidence" value="ECO:0007669"/>
    <property type="project" value="UniProtKB-UniRule"/>
</dbReference>
<evidence type="ECO:0000256" key="2">
    <source>
        <dbReference type="ARBA" id="ARBA00004963"/>
    </source>
</evidence>
<keyword evidence="10" id="KW-1185">Reference proteome</keyword>
<dbReference type="RefSeq" id="WP_097928666.1">
    <property type="nucleotide sequence ID" value="NZ_OCTN01000001.1"/>
</dbReference>
<comment type="pathway">
    <text evidence="2 7">Secondary metabolite metabolism; methylglyoxal degradation; (R)-lactate from methylglyoxal: step 2/2.</text>
</comment>
<reference evidence="10" key="1">
    <citation type="submission" date="2017-09" db="EMBL/GenBank/DDBJ databases">
        <authorList>
            <person name="Varghese N."/>
            <person name="Submissions S."/>
        </authorList>
    </citation>
    <scope>NUCLEOTIDE SEQUENCE [LARGE SCALE GENOMIC DNA]</scope>
    <source>
        <strain evidence="10">C7</strain>
    </source>
</reference>
<feature type="binding site" evidence="7">
    <location>
        <position position="114"/>
    </location>
    <ligand>
        <name>Zn(2+)</name>
        <dbReference type="ChEBI" id="CHEBI:29105"/>
        <label>1</label>
    </ligand>
</feature>
<feature type="domain" description="Metallo-beta-lactamase" evidence="8">
    <location>
        <begin position="13"/>
        <end position="171"/>
    </location>
</feature>
<organism evidence="9 10">
    <name type="scientific">Pontivivens marinum</name>
    <dbReference type="NCBI Taxonomy" id="1690039"/>
    <lineage>
        <taxon>Bacteria</taxon>
        <taxon>Pseudomonadati</taxon>
        <taxon>Pseudomonadota</taxon>
        <taxon>Alphaproteobacteria</taxon>
        <taxon>Rhodobacterales</taxon>
        <taxon>Paracoccaceae</taxon>
        <taxon>Pontivivens</taxon>
    </lineage>
</organism>
<dbReference type="InterPro" id="IPR035680">
    <property type="entry name" value="Clx_II_MBL"/>
</dbReference>
<dbReference type="Pfam" id="PF00753">
    <property type="entry name" value="Lactamase_B"/>
    <property type="match status" value="1"/>
</dbReference>
<dbReference type="AlphaFoldDB" id="A0A2C9CPK5"/>
<dbReference type="Pfam" id="PF16123">
    <property type="entry name" value="HAGH_C"/>
    <property type="match status" value="1"/>
</dbReference>
<dbReference type="SMART" id="SM00849">
    <property type="entry name" value="Lactamase_B"/>
    <property type="match status" value="1"/>
</dbReference>
<feature type="binding site" evidence="7">
    <location>
        <position position="61"/>
    </location>
    <ligand>
        <name>Zn(2+)</name>
        <dbReference type="ChEBI" id="CHEBI:29105"/>
        <label>2</label>
    </ligand>
</feature>
<dbReference type="Gene3D" id="3.60.15.10">
    <property type="entry name" value="Ribonuclease Z/Hydroxyacylglutathione hydrolase-like"/>
    <property type="match status" value="1"/>
</dbReference>
<evidence type="ECO:0000256" key="5">
    <source>
        <dbReference type="ARBA" id="ARBA00022801"/>
    </source>
</evidence>
<comment type="catalytic activity">
    <reaction evidence="1 7">
        <text>an S-(2-hydroxyacyl)glutathione + H2O = a 2-hydroxy carboxylate + glutathione + H(+)</text>
        <dbReference type="Rhea" id="RHEA:21864"/>
        <dbReference type="ChEBI" id="CHEBI:15377"/>
        <dbReference type="ChEBI" id="CHEBI:15378"/>
        <dbReference type="ChEBI" id="CHEBI:57925"/>
        <dbReference type="ChEBI" id="CHEBI:58896"/>
        <dbReference type="ChEBI" id="CHEBI:71261"/>
        <dbReference type="EC" id="3.1.2.6"/>
    </reaction>
</comment>
<evidence type="ECO:0000256" key="3">
    <source>
        <dbReference type="ARBA" id="ARBA00006759"/>
    </source>
</evidence>